<organism evidence="2 3">
    <name type="scientific">Adineta steineri</name>
    <dbReference type="NCBI Taxonomy" id="433720"/>
    <lineage>
        <taxon>Eukaryota</taxon>
        <taxon>Metazoa</taxon>
        <taxon>Spiralia</taxon>
        <taxon>Gnathifera</taxon>
        <taxon>Rotifera</taxon>
        <taxon>Eurotatoria</taxon>
        <taxon>Bdelloidea</taxon>
        <taxon>Adinetida</taxon>
        <taxon>Adinetidae</taxon>
        <taxon>Adineta</taxon>
    </lineage>
</organism>
<dbReference type="EMBL" id="CAJNOG010005647">
    <property type="protein sequence ID" value="CAF1553104.1"/>
    <property type="molecule type" value="Genomic_DNA"/>
</dbReference>
<reference evidence="2" key="1">
    <citation type="submission" date="2021-02" db="EMBL/GenBank/DDBJ databases">
        <authorList>
            <person name="Nowell W R."/>
        </authorList>
    </citation>
    <scope>NUCLEOTIDE SEQUENCE</scope>
</reference>
<feature type="compositionally biased region" description="Low complexity" evidence="1">
    <location>
        <begin position="141"/>
        <end position="160"/>
    </location>
</feature>
<name>A0A815X4V9_9BILA</name>
<proteinExistence type="predicted"/>
<comment type="caution">
    <text evidence="2">The sequence shown here is derived from an EMBL/GenBank/DDBJ whole genome shotgun (WGS) entry which is preliminary data.</text>
</comment>
<protein>
    <recommendedName>
        <fullName evidence="4">DUF5641 domain-containing protein</fullName>
    </recommendedName>
</protein>
<dbReference type="PANTHER" id="PTHR37984">
    <property type="entry name" value="PROTEIN CBG26694"/>
    <property type="match status" value="1"/>
</dbReference>
<evidence type="ECO:0008006" key="4">
    <source>
        <dbReference type="Google" id="ProtNLM"/>
    </source>
</evidence>
<dbReference type="InterPro" id="IPR050951">
    <property type="entry name" value="Retrovirus_Pol_polyprotein"/>
</dbReference>
<feature type="region of interest" description="Disordered" evidence="1">
    <location>
        <begin position="118"/>
        <end position="175"/>
    </location>
</feature>
<evidence type="ECO:0000256" key="1">
    <source>
        <dbReference type="SAM" id="MobiDB-lite"/>
    </source>
</evidence>
<dbReference type="AlphaFoldDB" id="A0A815X4V9"/>
<dbReference type="PANTHER" id="PTHR37984:SF5">
    <property type="entry name" value="PROTEIN NYNRIN-LIKE"/>
    <property type="match status" value="1"/>
</dbReference>
<gene>
    <name evidence="2" type="ORF">JYZ213_LOCUS46432</name>
</gene>
<evidence type="ECO:0000313" key="3">
    <source>
        <dbReference type="Proteomes" id="UP000663845"/>
    </source>
</evidence>
<sequence length="175" mass="20208">MNKEQQSGQTDKSKALRNVLRSYRWTPHASTGSSPAEMMLKHSIRTELHRLKPHESTVPQQTTKFKNGQLVWTSTRQTNKRSQWQPGIIITILGSMNYEIQLNDGQRCKRHQNQLRLRYSSTDQSSDVDSLPDDLLDNMLQSKSTQSSISTQPSKSTSPRYPRRIRRPPERFSPS</sequence>
<accession>A0A815X4V9</accession>
<evidence type="ECO:0000313" key="2">
    <source>
        <dbReference type="EMBL" id="CAF1553104.1"/>
    </source>
</evidence>
<dbReference type="Proteomes" id="UP000663845">
    <property type="component" value="Unassembled WGS sequence"/>
</dbReference>